<sequence length="242" mass="26068">MVKRTCIVTGGSSGIGQAVVELFINSGYQVFNLDITEGHSGRFLFCDITDHTSVIEIIQKIAEKHAIDTLVASAGVHFSANIEETSEQDLQRVFDINVKGTYSAVQAVLPSMKEREAGSIIVIASDQALVAKRNSFAYNLSKAALASLAKTTALDYAQYNIRANALCPGTIETPLYHKAIENYCHRSGANIEDAHKHEDALQPLGRLGQPLEVAQYALFLASDNATFITGSTQVIDGGYTTG</sequence>
<dbReference type="PANTHER" id="PTHR24321:SF8">
    <property type="entry name" value="ESTRADIOL 17-BETA-DEHYDROGENASE 8-RELATED"/>
    <property type="match status" value="1"/>
</dbReference>
<dbReference type="PANTHER" id="PTHR24321">
    <property type="entry name" value="DEHYDROGENASES, SHORT CHAIN"/>
    <property type="match status" value="1"/>
</dbReference>
<comment type="caution">
    <text evidence="3">The sequence shown here is derived from an EMBL/GenBank/DDBJ whole genome shotgun (WGS) entry which is preliminary data.</text>
</comment>
<dbReference type="CDD" id="cd05233">
    <property type="entry name" value="SDR_c"/>
    <property type="match status" value="1"/>
</dbReference>
<evidence type="ECO:0000256" key="2">
    <source>
        <dbReference type="ARBA" id="ARBA00023002"/>
    </source>
</evidence>
<dbReference type="InterPro" id="IPR036291">
    <property type="entry name" value="NAD(P)-bd_dom_sf"/>
</dbReference>
<dbReference type="InterPro" id="IPR002347">
    <property type="entry name" value="SDR_fam"/>
</dbReference>
<protein>
    <submittedName>
        <fullName evidence="3">Oxidoreductase</fullName>
    </submittedName>
</protein>
<dbReference type="AlphaFoldDB" id="A0A2N7BKF0"/>
<dbReference type="Proteomes" id="UP000235778">
    <property type="component" value="Unassembled WGS sequence"/>
</dbReference>
<dbReference type="SUPFAM" id="SSF51735">
    <property type="entry name" value="NAD(P)-binding Rossmann-fold domains"/>
    <property type="match status" value="1"/>
</dbReference>
<gene>
    <name evidence="3" type="ORF">BCV30_16900</name>
</gene>
<dbReference type="GO" id="GO:0016491">
    <property type="term" value="F:oxidoreductase activity"/>
    <property type="evidence" value="ECO:0007669"/>
    <property type="project" value="UniProtKB-KW"/>
</dbReference>
<dbReference type="Gene3D" id="3.40.50.720">
    <property type="entry name" value="NAD(P)-binding Rossmann-like Domain"/>
    <property type="match status" value="1"/>
</dbReference>
<reference evidence="4" key="1">
    <citation type="submission" date="2016-07" db="EMBL/GenBank/DDBJ databases">
        <title>Nontailed viruses are major unrecognized killers of bacteria in the ocean.</title>
        <authorList>
            <person name="Kauffman K."/>
            <person name="Hussain F."/>
            <person name="Yang J."/>
            <person name="Arevalo P."/>
            <person name="Brown J."/>
            <person name="Cutler M."/>
            <person name="Kelly L."/>
            <person name="Polz M.F."/>
        </authorList>
    </citation>
    <scope>NUCLEOTIDE SEQUENCE [LARGE SCALE GENOMIC DNA]</scope>
    <source>
        <strain evidence="4">10N.286.55.C1</strain>
    </source>
</reference>
<dbReference type="EMBL" id="MCSI01000160">
    <property type="protein sequence ID" value="PME57970.1"/>
    <property type="molecule type" value="Genomic_DNA"/>
</dbReference>
<dbReference type="PRINTS" id="PR00081">
    <property type="entry name" value="GDHRDH"/>
</dbReference>
<proteinExistence type="inferred from homology"/>
<dbReference type="FunFam" id="3.40.50.720:FF:000084">
    <property type="entry name" value="Short-chain dehydrogenase reductase"/>
    <property type="match status" value="1"/>
</dbReference>
<dbReference type="RefSeq" id="WP_102266243.1">
    <property type="nucleotide sequence ID" value="NZ_MCSH01000016.1"/>
</dbReference>
<comment type="similarity">
    <text evidence="1">Belongs to the short-chain dehydrogenases/reductases (SDR) family.</text>
</comment>
<name>A0A2N7BKF0_9VIBR</name>
<accession>A0A2N7BKF0</accession>
<keyword evidence="2" id="KW-0560">Oxidoreductase</keyword>
<organism evidence="3 4">
    <name type="scientific">Vibrio lentus</name>
    <dbReference type="NCBI Taxonomy" id="136468"/>
    <lineage>
        <taxon>Bacteria</taxon>
        <taxon>Pseudomonadati</taxon>
        <taxon>Pseudomonadota</taxon>
        <taxon>Gammaproteobacteria</taxon>
        <taxon>Vibrionales</taxon>
        <taxon>Vibrionaceae</taxon>
        <taxon>Vibrio</taxon>
    </lineage>
</organism>
<evidence type="ECO:0000313" key="4">
    <source>
        <dbReference type="Proteomes" id="UP000235778"/>
    </source>
</evidence>
<dbReference type="Pfam" id="PF13561">
    <property type="entry name" value="adh_short_C2"/>
    <property type="match status" value="1"/>
</dbReference>
<evidence type="ECO:0000256" key="1">
    <source>
        <dbReference type="ARBA" id="ARBA00006484"/>
    </source>
</evidence>
<evidence type="ECO:0000313" key="3">
    <source>
        <dbReference type="EMBL" id="PME57970.1"/>
    </source>
</evidence>